<keyword evidence="3" id="KW-1185">Reference proteome</keyword>
<organism evidence="2 3">
    <name type="scientific">Portunus trituberculatus</name>
    <name type="common">Swimming crab</name>
    <name type="synonym">Neptunus trituberculatus</name>
    <dbReference type="NCBI Taxonomy" id="210409"/>
    <lineage>
        <taxon>Eukaryota</taxon>
        <taxon>Metazoa</taxon>
        <taxon>Ecdysozoa</taxon>
        <taxon>Arthropoda</taxon>
        <taxon>Crustacea</taxon>
        <taxon>Multicrustacea</taxon>
        <taxon>Malacostraca</taxon>
        <taxon>Eumalacostraca</taxon>
        <taxon>Eucarida</taxon>
        <taxon>Decapoda</taxon>
        <taxon>Pleocyemata</taxon>
        <taxon>Brachyura</taxon>
        <taxon>Eubrachyura</taxon>
        <taxon>Portunoidea</taxon>
        <taxon>Portunidae</taxon>
        <taxon>Portuninae</taxon>
        <taxon>Portunus</taxon>
    </lineage>
</organism>
<keyword evidence="1" id="KW-0732">Signal</keyword>
<feature type="chain" id="PRO_5022722488" evidence="1">
    <location>
        <begin position="17"/>
        <end position="61"/>
    </location>
</feature>
<reference evidence="2 3" key="1">
    <citation type="submission" date="2019-05" db="EMBL/GenBank/DDBJ databases">
        <title>Another draft genome of Portunus trituberculatus and its Hox gene families provides insights of decapod evolution.</title>
        <authorList>
            <person name="Jeong J.-H."/>
            <person name="Song I."/>
            <person name="Kim S."/>
            <person name="Choi T."/>
            <person name="Kim D."/>
            <person name="Ryu S."/>
            <person name="Kim W."/>
        </authorList>
    </citation>
    <scope>NUCLEOTIDE SEQUENCE [LARGE SCALE GENOMIC DNA]</scope>
    <source>
        <tissue evidence="2">Muscle</tissue>
    </source>
</reference>
<dbReference type="Proteomes" id="UP000324222">
    <property type="component" value="Unassembled WGS sequence"/>
</dbReference>
<dbReference type="EMBL" id="VSRR010080546">
    <property type="protein sequence ID" value="MPC89296.1"/>
    <property type="molecule type" value="Genomic_DNA"/>
</dbReference>
<gene>
    <name evidence="2" type="ORF">E2C01_084235</name>
</gene>
<evidence type="ECO:0000256" key="1">
    <source>
        <dbReference type="SAM" id="SignalP"/>
    </source>
</evidence>
<name>A0A5B7J5S3_PORTR</name>
<evidence type="ECO:0000313" key="3">
    <source>
        <dbReference type="Proteomes" id="UP000324222"/>
    </source>
</evidence>
<comment type="caution">
    <text evidence="2">The sequence shown here is derived from an EMBL/GenBank/DDBJ whole genome shotgun (WGS) entry which is preliminary data.</text>
</comment>
<feature type="signal peptide" evidence="1">
    <location>
        <begin position="1"/>
        <end position="16"/>
    </location>
</feature>
<protein>
    <submittedName>
        <fullName evidence="2">Uncharacterized protein</fullName>
    </submittedName>
</protein>
<dbReference type="AlphaFoldDB" id="A0A5B7J5S3"/>
<proteinExistence type="predicted"/>
<accession>A0A5B7J5S3</accession>
<sequence>MGIWVHLCLSVQALSGLRRFLCLVRSKKESAMRGRRSLCRASLCVLVKNRDYAEEAQVNLV</sequence>
<evidence type="ECO:0000313" key="2">
    <source>
        <dbReference type="EMBL" id="MPC89296.1"/>
    </source>
</evidence>